<dbReference type="Proteomes" id="UP000516862">
    <property type="component" value="Chromosome"/>
</dbReference>
<dbReference type="Pfam" id="PF01323">
    <property type="entry name" value="DSBA"/>
    <property type="match status" value="1"/>
</dbReference>
<reference evidence="3" key="1">
    <citation type="submission" date="2020-09" db="EMBL/GenBank/DDBJ databases">
        <title>Clinical and molecular characterization of Acinetobacter seifertii in Taiwan.</title>
        <authorList>
            <person name="Li L.-H."/>
            <person name="Yang Y.-S."/>
            <person name="Sun J.-R."/>
            <person name="Huang T.-W."/>
            <person name="Huang W.-C."/>
            <person name="Wang Y.-C."/>
            <person name="Kuo T.-H."/>
            <person name="Kuo S.-C."/>
            <person name="Chen T.-L."/>
        </authorList>
    </citation>
    <scope>NUCLEOTIDE SEQUENCE [LARGE SCALE GENOMIC DNA]</scope>
    <source>
        <strain evidence="3">AS73</strain>
    </source>
</reference>
<dbReference type="InterPro" id="IPR036249">
    <property type="entry name" value="Thioredoxin-like_sf"/>
</dbReference>
<dbReference type="SUPFAM" id="SSF52833">
    <property type="entry name" value="Thioredoxin-like"/>
    <property type="match status" value="1"/>
</dbReference>
<gene>
    <name evidence="2" type="ORF">IC796_05095</name>
</gene>
<name>A0A7H2PTW5_9GAMM</name>
<feature type="domain" description="DSBA-like thioredoxin" evidence="1">
    <location>
        <begin position="9"/>
        <end position="207"/>
    </location>
</feature>
<reference evidence="2 3" key="2">
    <citation type="submission" date="2020-09" db="EMBL/GenBank/DDBJ databases">
        <authorList>
            <person name="Chen F.-J."/>
            <person name="Lee Y.-T."/>
        </authorList>
    </citation>
    <scope>NUCLEOTIDE SEQUENCE [LARGE SCALE GENOMIC DNA]</scope>
    <source>
        <strain evidence="2 3">AS73</strain>
    </source>
</reference>
<sequence length="233" mass="25871">MKTLLPQITIDVWSDFICPWCWIAKKRFEKGLDAFEHKDHVIVRYHSYRLANKYVPEPFKAALYKKFGGKNGAEAMMSQVKSAGESEGLIYNFDTMLFGDTLDAHAVVKLAQQKGLGEILAEKLFMASVTEGRSIFDRKELVELATEIGLSREETESVFSNDLFKQGVLQDEANAHAIGASGVPLFVINNKYSISGAQSVETFLSVLEQVWTEKQSEITATEGQSCGIDGCSI</sequence>
<dbReference type="EMBL" id="CP061561">
    <property type="protein sequence ID" value="QNX06298.1"/>
    <property type="molecule type" value="Genomic_DNA"/>
</dbReference>
<evidence type="ECO:0000313" key="3">
    <source>
        <dbReference type="Proteomes" id="UP000516862"/>
    </source>
</evidence>
<dbReference type="RefSeq" id="WP_062034505.1">
    <property type="nucleotide sequence ID" value="NZ_BKEE01000042.1"/>
</dbReference>
<dbReference type="CDD" id="cd03024">
    <property type="entry name" value="DsbA_FrnE"/>
    <property type="match status" value="1"/>
</dbReference>
<protein>
    <submittedName>
        <fullName evidence="2">DsbA family oxidoreductase</fullName>
    </submittedName>
</protein>
<accession>A0A7H2PTW5</accession>
<dbReference type="GO" id="GO:0016491">
    <property type="term" value="F:oxidoreductase activity"/>
    <property type="evidence" value="ECO:0007669"/>
    <property type="project" value="InterPro"/>
</dbReference>
<dbReference type="PANTHER" id="PTHR13887:SF41">
    <property type="entry name" value="THIOREDOXIN SUPERFAMILY PROTEIN"/>
    <property type="match status" value="1"/>
</dbReference>
<dbReference type="AlphaFoldDB" id="A0A7H2PTW5"/>
<organism evidence="2 3">
    <name type="scientific">Acinetobacter seifertii</name>
    <dbReference type="NCBI Taxonomy" id="1530123"/>
    <lineage>
        <taxon>Bacteria</taxon>
        <taxon>Pseudomonadati</taxon>
        <taxon>Pseudomonadota</taxon>
        <taxon>Gammaproteobacteria</taxon>
        <taxon>Moraxellales</taxon>
        <taxon>Moraxellaceae</taxon>
        <taxon>Acinetobacter</taxon>
        <taxon>Acinetobacter calcoaceticus/baumannii complex</taxon>
    </lineage>
</organism>
<proteinExistence type="predicted"/>
<evidence type="ECO:0000313" key="2">
    <source>
        <dbReference type="EMBL" id="QNX06298.1"/>
    </source>
</evidence>
<dbReference type="InterPro" id="IPR001853">
    <property type="entry name" value="DSBA-like_thioredoxin_dom"/>
</dbReference>
<dbReference type="Gene3D" id="3.40.30.10">
    <property type="entry name" value="Glutaredoxin"/>
    <property type="match status" value="1"/>
</dbReference>
<evidence type="ECO:0000259" key="1">
    <source>
        <dbReference type="Pfam" id="PF01323"/>
    </source>
</evidence>
<dbReference type="PANTHER" id="PTHR13887">
    <property type="entry name" value="GLUTATHIONE S-TRANSFERASE KAPPA"/>
    <property type="match status" value="1"/>
</dbReference>